<dbReference type="KEGG" id="cbx:Cenrod_0007"/>
<comment type="subcellular location">
    <subcellularLocation>
        <location evidence="1">Membrane</location>
        <topology evidence="1">Multi-pass membrane protein</topology>
    </subcellularLocation>
</comment>
<dbReference type="InterPro" id="IPR002797">
    <property type="entry name" value="Polysacc_synth"/>
</dbReference>
<keyword evidence="2 5" id="KW-0812">Transmembrane</keyword>
<name>U5N3S8_9BURK</name>
<feature type="transmembrane region" description="Helical" evidence="5">
    <location>
        <begin position="315"/>
        <end position="333"/>
    </location>
</feature>
<evidence type="ECO:0000313" key="6">
    <source>
        <dbReference type="EMBL" id="AGX86146.1"/>
    </source>
</evidence>
<feature type="transmembrane region" description="Helical" evidence="5">
    <location>
        <begin position="167"/>
        <end position="189"/>
    </location>
</feature>
<dbReference type="AlphaFoldDB" id="U5N3S8"/>
<feature type="transmembrane region" description="Helical" evidence="5">
    <location>
        <begin position="353"/>
        <end position="375"/>
    </location>
</feature>
<evidence type="ECO:0000256" key="4">
    <source>
        <dbReference type="ARBA" id="ARBA00023136"/>
    </source>
</evidence>
<feature type="transmembrane region" description="Helical" evidence="5">
    <location>
        <begin position="134"/>
        <end position="155"/>
    </location>
</feature>
<feature type="transmembrane region" description="Helical" evidence="5">
    <location>
        <begin position="42"/>
        <end position="60"/>
    </location>
</feature>
<evidence type="ECO:0000256" key="5">
    <source>
        <dbReference type="SAM" id="Phobius"/>
    </source>
</evidence>
<dbReference type="GO" id="GO:0016020">
    <property type="term" value="C:membrane"/>
    <property type="evidence" value="ECO:0007669"/>
    <property type="project" value="UniProtKB-SubCell"/>
</dbReference>
<dbReference type="OrthoDB" id="88014at2"/>
<dbReference type="PANTHER" id="PTHR43424:SF1">
    <property type="entry name" value="LOCUS PUTATIVE PROTEIN 1-RELATED"/>
    <property type="match status" value="1"/>
</dbReference>
<feature type="transmembrane region" description="Helical" evidence="5">
    <location>
        <begin position="195"/>
        <end position="215"/>
    </location>
</feature>
<feature type="transmembrane region" description="Helical" evidence="5">
    <location>
        <begin position="66"/>
        <end position="90"/>
    </location>
</feature>
<dbReference type="InterPro" id="IPR052556">
    <property type="entry name" value="PolySynth_Transporter"/>
</dbReference>
<dbReference type="Pfam" id="PF01943">
    <property type="entry name" value="Polysacc_synt"/>
    <property type="match status" value="1"/>
</dbReference>
<dbReference type="EMBL" id="CP004885">
    <property type="protein sequence ID" value="AGX86146.1"/>
    <property type="molecule type" value="Genomic_DNA"/>
</dbReference>
<gene>
    <name evidence="6" type="ORF">Cenrod_0007</name>
</gene>
<dbReference type="STRING" id="946483.Cenrod_0007"/>
<feature type="transmembrane region" description="Helical" evidence="5">
    <location>
        <begin position="102"/>
        <end position="128"/>
    </location>
</feature>
<dbReference type="eggNOG" id="COG2244">
    <property type="taxonomic scope" value="Bacteria"/>
</dbReference>
<dbReference type="PANTHER" id="PTHR43424">
    <property type="entry name" value="LOCUS PUTATIVE PROTEIN 1-RELATED"/>
    <property type="match status" value="1"/>
</dbReference>
<accession>U5N3S8</accession>
<feature type="transmembrane region" description="Helical" evidence="5">
    <location>
        <begin position="235"/>
        <end position="255"/>
    </location>
</feature>
<organism evidence="6 7">
    <name type="scientific">Candidatus Symbiobacter mobilis CR</name>
    <dbReference type="NCBI Taxonomy" id="946483"/>
    <lineage>
        <taxon>Bacteria</taxon>
        <taxon>Pseudomonadati</taxon>
        <taxon>Pseudomonadota</taxon>
        <taxon>Betaproteobacteria</taxon>
        <taxon>Burkholderiales</taxon>
        <taxon>Comamonadaceae</taxon>
    </lineage>
</organism>
<evidence type="ECO:0000313" key="7">
    <source>
        <dbReference type="Proteomes" id="UP000017184"/>
    </source>
</evidence>
<sequence length="457" mass="50613">MQGCNSIVLSKLLPAGIYRRISLDADFARIAGNMAWMFADKVFRLGLGALIGVWIARYLGPQQFGLFNYGWALVFMLTPLASLGLGNIVIRELVKKPEQAEEILGSALVMQATSGLVAYAACVLLGYVLRPDDMLARTVVAILGMTLLINASDVIRNWYASQVQTRYVVWTENAVIIIFAAGKVVLILTKAPLLAFAWIATIESVLVACGLFMMYQSQNGHIRWWIVRIERAKSLIRESWMLIFAGFADLIHMRIDQVMLGNMLGDESVGIYSAALRISGIWYAVPYIIVGSLAPAIIKSKMKDEASYQRRMQHLFDLLVTIALPSSVLVALTSDMLIESLFGLPYKGASAILQIHIWSTLFLYVGVAGHQFYLADNLQRLILSRTVMSCIVNIALNYWLIPIYGGVGAACATLVSYSLLFYGFDAMTPHTIGYFRAKTKALLSGPIRFIRLSRLSV</sequence>
<dbReference type="HOGENOM" id="CLU_022017_6_3_4"/>
<keyword evidence="3 5" id="KW-1133">Transmembrane helix</keyword>
<keyword evidence="4 5" id="KW-0472">Membrane</keyword>
<protein>
    <submittedName>
        <fullName evidence="6">Membrane-bound exporter protein</fullName>
    </submittedName>
</protein>
<reference evidence="6 7" key="1">
    <citation type="journal article" date="2013" name="Genome Biol.">
        <title>Genomic analysis reveals key aspects of prokaryotic symbiosis in the phototrophic consortium "Chlorochromatium aggregatum".</title>
        <authorList>
            <person name="Liu Z."/>
            <person name="Muller J."/>
            <person name="Li T."/>
            <person name="Alvey R.M."/>
            <person name="Vogl K."/>
            <person name="Frigaard N.U."/>
            <person name="Rockwell N.C."/>
            <person name="Boyd E.S."/>
            <person name="Tomsho L.P."/>
            <person name="Schuster S.C."/>
            <person name="Henke P."/>
            <person name="Rohde M."/>
            <person name="Overmann J."/>
            <person name="Bryant D.A."/>
        </authorList>
    </citation>
    <scope>NUCLEOTIDE SEQUENCE [LARGE SCALE GENOMIC DNA]</scope>
    <source>
        <strain evidence="6">CR</strain>
    </source>
</reference>
<dbReference type="Proteomes" id="UP000017184">
    <property type="component" value="Chromosome"/>
</dbReference>
<evidence type="ECO:0000256" key="2">
    <source>
        <dbReference type="ARBA" id="ARBA00022692"/>
    </source>
</evidence>
<feature type="transmembrane region" description="Helical" evidence="5">
    <location>
        <begin position="275"/>
        <end position="294"/>
    </location>
</feature>
<evidence type="ECO:0000256" key="3">
    <source>
        <dbReference type="ARBA" id="ARBA00022989"/>
    </source>
</evidence>
<proteinExistence type="predicted"/>
<evidence type="ECO:0000256" key="1">
    <source>
        <dbReference type="ARBA" id="ARBA00004141"/>
    </source>
</evidence>
<keyword evidence="7" id="KW-1185">Reference proteome</keyword>
<dbReference type="CDD" id="cd13128">
    <property type="entry name" value="MATE_Wzx_like"/>
    <property type="match status" value="1"/>
</dbReference>